<sequence length="353" mass="40714">MKNHAVILLCLFMFSCKPADSPPPENSPIRSYDYAQVTLNRPLQLPQDHAAHPDYRLEWWYLTANLENESGQLFALQFTLFRFRNPTQRNSNWSDDQIWMAHVSLHNRDEHWFEQRLARGAVGNAGQTQNPFTLFVDDWNWVSDLPETPFPATLTVTLSDSVKFRARLITQGNYILHGNSGYSEKSANGKLRSYYYSQPFLQLSGQINLHGQTHQVNGPGWYDHEWTSHLMQAGANGWDWFSLHLDNGAKLMAFRMRMDDTNAHLSGTLITPDGTVLKLDQQSLQLTPKEFEQVNNKRLPTRWRLKVVEKDIDVELVRFKKNQWNEGVYPYYEGAISVSGSHSGQGFMELTGY</sequence>
<evidence type="ECO:0000313" key="3">
    <source>
        <dbReference type="Proteomes" id="UP000256561"/>
    </source>
</evidence>
<comment type="caution">
    <text evidence="2">The sequence shown here is derived from an EMBL/GenBank/DDBJ whole genome shotgun (WGS) entry which is preliminary data.</text>
</comment>
<dbReference type="Pfam" id="PF07143">
    <property type="entry name" value="CrtC"/>
    <property type="match status" value="1"/>
</dbReference>
<dbReference type="OrthoDB" id="9770826at2"/>
<evidence type="ECO:0000313" key="2">
    <source>
        <dbReference type="EMBL" id="RDV29220.1"/>
    </source>
</evidence>
<accession>A0A3D8MF42</accession>
<keyword evidence="3" id="KW-1185">Reference proteome</keyword>
<protein>
    <submittedName>
        <fullName evidence="2">Carotenoid 1,2-hydratase</fullName>
    </submittedName>
</protein>
<gene>
    <name evidence="2" type="ORF">DXV75_01810</name>
</gene>
<dbReference type="InterPro" id="IPR010791">
    <property type="entry name" value="AttH_dom"/>
</dbReference>
<dbReference type="AlphaFoldDB" id="A0A3D8MF42"/>
<organism evidence="2 3">
    <name type="scientific">Alteromonas aestuariivivens</name>
    <dbReference type="NCBI Taxonomy" id="1938339"/>
    <lineage>
        <taxon>Bacteria</taxon>
        <taxon>Pseudomonadati</taxon>
        <taxon>Pseudomonadota</taxon>
        <taxon>Gammaproteobacteria</taxon>
        <taxon>Alteromonadales</taxon>
        <taxon>Alteromonadaceae</taxon>
        <taxon>Alteromonas/Salinimonas group</taxon>
        <taxon>Alteromonas</taxon>
    </lineage>
</organism>
<dbReference type="EMBL" id="QRHA01000001">
    <property type="protein sequence ID" value="RDV29220.1"/>
    <property type="molecule type" value="Genomic_DNA"/>
</dbReference>
<dbReference type="InterPro" id="IPR023374">
    <property type="entry name" value="AttH-like_dom_sf"/>
</dbReference>
<dbReference type="PANTHER" id="PTHR38591:SF1">
    <property type="entry name" value="BLL1000 PROTEIN"/>
    <property type="match status" value="1"/>
</dbReference>
<dbReference type="RefSeq" id="WP_115591510.1">
    <property type="nucleotide sequence ID" value="NZ_QRHA01000001.1"/>
</dbReference>
<evidence type="ECO:0000259" key="1">
    <source>
        <dbReference type="Pfam" id="PF07143"/>
    </source>
</evidence>
<dbReference type="Proteomes" id="UP000256561">
    <property type="component" value="Unassembled WGS sequence"/>
</dbReference>
<feature type="domain" description="AttH" evidence="1">
    <location>
        <begin position="58"/>
        <end position="228"/>
    </location>
</feature>
<dbReference type="PROSITE" id="PS51257">
    <property type="entry name" value="PROKAR_LIPOPROTEIN"/>
    <property type="match status" value="1"/>
</dbReference>
<dbReference type="Gene3D" id="2.40.370.10">
    <property type="entry name" value="AttH-like domain"/>
    <property type="match status" value="2"/>
</dbReference>
<name>A0A3D8MF42_9ALTE</name>
<proteinExistence type="predicted"/>
<dbReference type="SUPFAM" id="SSF159245">
    <property type="entry name" value="AttH-like"/>
    <property type="match status" value="1"/>
</dbReference>
<dbReference type="Pfam" id="PF17186">
    <property type="entry name" value="Lipocalin_9"/>
    <property type="match status" value="1"/>
</dbReference>
<dbReference type="PANTHER" id="PTHR38591">
    <property type="entry name" value="HYDROLASE"/>
    <property type="match status" value="1"/>
</dbReference>
<reference evidence="3" key="1">
    <citation type="submission" date="2018-08" db="EMBL/GenBank/DDBJ databases">
        <authorList>
            <person name="Zhang J."/>
            <person name="Du Z.-J."/>
        </authorList>
    </citation>
    <scope>NUCLEOTIDE SEQUENCE [LARGE SCALE GENOMIC DNA]</scope>
    <source>
        <strain evidence="3">KCTC 52655</strain>
    </source>
</reference>